<reference evidence="8" key="1">
    <citation type="submission" date="2017-04" db="EMBL/GenBank/DDBJ databases">
        <authorList>
            <person name="Varghese N."/>
            <person name="Submissions S."/>
        </authorList>
    </citation>
    <scope>NUCLEOTIDE SEQUENCE [LARGE SCALE GENOMIC DNA]</scope>
</reference>
<evidence type="ECO:0000256" key="4">
    <source>
        <dbReference type="PROSITE-ProRule" id="PRU00335"/>
    </source>
</evidence>
<organism evidence="7 8">
    <name type="scientific">Altererythrobacter xiamenensis</name>
    <dbReference type="NCBI Taxonomy" id="1316679"/>
    <lineage>
        <taxon>Bacteria</taxon>
        <taxon>Pseudomonadati</taxon>
        <taxon>Pseudomonadota</taxon>
        <taxon>Alphaproteobacteria</taxon>
        <taxon>Sphingomonadales</taxon>
        <taxon>Erythrobacteraceae</taxon>
        <taxon>Altererythrobacter</taxon>
    </lineage>
</organism>
<dbReference type="SUPFAM" id="SSF46689">
    <property type="entry name" value="Homeodomain-like"/>
    <property type="match status" value="1"/>
</dbReference>
<gene>
    <name evidence="7" type="ORF">SAMN06297468_1528</name>
</gene>
<feature type="compositionally biased region" description="Basic residues" evidence="5">
    <location>
        <begin position="1"/>
        <end position="11"/>
    </location>
</feature>
<protein>
    <submittedName>
        <fullName evidence="7">Transcriptional regulator, TetR family</fullName>
    </submittedName>
</protein>
<keyword evidence="8" id="KW-1185">Reference proteome</keyword>
<feature type="region of interest" description="Disordered" evidence="5">
    <location>
        <begin position="1"/>
        <end position="22"/>
    </location>
</feature>
<evidence type="ECO:0000256" key="3">
    <source>
        <dbReference type="ARBA" id="ARBA00023163"/>
    </source>
</evidence>
<dbReference type="PANTHER" id="PTHR30055">
    <property type="entry name" value="HTH-TYPE TRANSCRIPTIONAL REGULATOR RUTR"/>
    <property type="match status" value="1"/>
</dbReference>
<dbReference type="AlphaFoldDB" id="A0A1Y6F4B5"/>
<evidence type="ECO:0000313" key="8">
    <source>
        <dbReference type="Proteomes" id="UP000194420"/>
    </source>
</evidence>
<evidence type="ECO:0000256" key="2">
    <source>
        <dbReference type="ARBA" id="ARBA00023125"/>
    </source>
</evidence>
<dbReference type="Gene3D" id="1.10.10.60">
    <property type="entry name" value="Homeodomain-like"/>
    <property type="match status" value="1"/>
</dbReference>
<feature type="domain" description="HTH tetR-type" evidence="6">
    <location>
        <begin position="18"/>
        <end position="78"/>
    </location>
</feature>
<dbReference type="Proteomes" id="UP000194420">
    <property type="component" value="Unassembled WGS sequence"/>
</dbReference>
<dbReference type="PROSITE" id="PS50977">
    <property type="entry name" value="HTH_TETR_2"/>
    <property type="match status" value="1"/>
</dbReference>
<feature type="DNA-binding region" description="H-T-H motif" evidence="4">
    <location>
        <begin position="41"/>
        <end position="60"/>
    </location>
</feature>
<evidence type="ECO:0000256" key="1">
    <source>
        <dbReference type="ARBA" id="ARBA00023015"/>
    </source>
</evidence>
<accession>A0A1Y6F4B5</accession>
<dbReference type="GO" id="GO:0003700">
    <property type="term" value="F:DNA-binding transcription factor activity"/>
    <property type="evidence" value="ECO:0007669"/>
    <property type="project" value="TreeGrafter"/>
</dbReference>
<evidence type="ECO:0000256" key="5">
    <source>
        <dbReference type="SAM" id="MobiDB-lite"/>
    </source>
</evidence>
<dbReference type="Pfam" id="PF00440">
    <property type="entry name" value="TetR_N"/>
    <property type="match status" value="1"/>
</dbReference>
<dbReference type="GO" id="GO:0000976">
    <property type="term" value="F:transcription cis-regulatory region binding"/>
    <property type="evidence" value="ECO:0007669"/>
    <property type="project" value="TreeGrafter"/>
</dbReference>
<dbReference type="SUPFAM" id="SSF48498">
    <property type="entry name" value="Tetracyclin repressor-like, C-terminal domain"/>
    <property type="match status" value="1"/>
</dbReference>
<dbReference type="InterPro" id="IPR050109">
    <property type="entry name" value="HTH-type_TetR-like_transc_reg"/>
</dbReference>
<dbReference type="PRINTS" id="PR00455">
    <property type="entry name" value="HTHTETR"/>
</dbReference>
<keyword evidence="2 4" id="KW-0238">DNA-binding</keyword>
<proteinExistence type="predicted"/>
<dbReference type="PANTHER" id="PTHR30055:SF234">
    <property type="entry name" value="HTH-TYPE TRANSCRIPTIONAL REGULATOR BETI"/>
    <property type="match status" value="1"/>
</dbReference>
<dbReference type="Gene3D" id="1.10.357.10">
    <property type="entry name" value="Tetracycline Repressor, domain 2"/>
    <property type="match status" value="1"/>
</dbReference>
<dbReference type="InterPro" id="IPR036271">
    <property type="entry name" value="Tet_transcr_reg_TetR-rel_C_sf"/>
</dbReference>
<sequence>MKDRKKVKRGRPANSSGKKTRERLMRAAASHFSKAEFSDVSMDAIAAEAGLTGAAIYNHFASKDALFIATAVHMTRTNLQTIEQAIAEQEGWRDQLRAVLMLYVDDQTGWFQYPMLTPAVQLKMLRNRDDYSEMLSLRRDYAAQFEKIIAGAIAEGDLPDHLPIALAGQLMVAFIYNGMGTVLSHRGDDVDVQRIVDATAVMLGGTVSANRSGS</sequence>
<dbReference type="EMBL" id="FXWG01000002">
    <property type="protein sequence ID" value="SMQ69326.1"/>
    <property type="molecule type" value="Genomic_DNA"/>
</dbReference>
<keyword evidence="1" id="KW-0805">Transcription regulation</keyword>
<evidence type="ECO:0000313" key="7">
    <source>
        <dbReference type="EMBL" id="SMQ69326.1"/>
    </source>
</evidence>
<keyword evidence="3" id="KW-0804">Transcription</keyword>
<evidence type="ECO:0000259" key="6">
    <source>
        <dbReference type="PROSITE" id="PS50977"/>
    </source>
</evidence>
<dbReference type="InterPro" id="IPR009057">
    <property type="entry name" value="Homeodomain-like_sf"/>
</dbReference>
<dbReference type="InterPro" id="IPR001647">
    <property type="entry name" value="HTH_TetR"/>
</dbReference>
<name>A0A1Y6F4B5_9SPHN</name>